<evidence type="ECO:0000313" key="1">
    <source>
        <dbReference type="EMBL" id="PWI65108.1"/>
    </source>
</evidence>
<organism evidence="1 2">
    <name type="scientific">Purpureocillium lilacinum</name>
    <name type="common">Paecilomyces lilacinus</name>
    <dbReference type="NCBI Taxonomy" id="33203"/>
    <lineage>
        <taxon>Eukaryota</taxon>
        <taxon>Fungi</taxon>
        <taxon>Dikarya</taxon>
        <taxon>Ascomycota</taxon>
        <taxon>Pezizomycotina</taxon>
        <taxon>Sordariomycetes</taxon>
        <taxon>Hypocreomycetidae</taxon>
        <taxon>Hypocreales</taxon>
        <taxon>Ophiocordycipitaceae</taxon>
        <taxon>Purpureocillium</taxon>
    </lineage>
</organism>
<name>A0A2U3DS80_PURLI</name>
<comment type="caution">
    <text evidence="1">The sequence shown here is derived from an EMBL/GenBank/DDBJ whole genome shotgun (WGS) entry which is preliminary data.</text>
</comment>
<accession>A0A2U3DS80</accession>
<dbReference type="EMBL" id="LCWV01000038">
    <property type="protein sequence ID" value="PWI65108.1"/>
    <property type="molecule type" value="Genomic_DNA"/>
</dbReference>
<evidence type="ECO:0000313" key="2">
    <source>
        <dbReference type="Proteomes" id="UP000245956"/>
    </source>
</evidence>
<dbReference type="AlphaFoldDB" id="A0A2U3DS80"/>
<proteinExistence type="predicted"/>
<reference evidence="1 2" key="1">
    <citation type="journal article" date="2016" name="Front. Microbiol.">
        <title>Genome and transcriptome sequences reveal the specific parasitism of the nematophagous Purpureocillium lilacinum 36-1.</title>
        <authorList>
            <person name="Xie J."/>
            <person name="Li S."/>
            <person name="Mo C."/>
            <person name="Xiao X."/>
            <person name="Peng D."/>
            <person name="Wang G."/>
            <person name="Xiao Y."/>
        </authorList>
    </citation>
    <scope>NUCLEOTIDE SEQUENCE [LARGE SCALE GENOMIC DNA]</scope>
    <source>
        <strain evidence="1 2">36-1</strain>
    </source>
</reference>
<dbReference type="Proteomes" id="UP000245956">
    <property type="component" value="Unassembled WGS sequence"/>
</dbReference>
<gene>
    <name evidence="1" type="ORF">PCL_07407</name>
</gene>
<sequence>MAQVIDISTLPGASQPSEDFESLIARASQELSSHDKKEWEEHRLGVYKRSLDGTVYNDIIKQFYKDYRPYVERYARAQSWAGLTTKSISPLLVAAGTSVTLEGVHMVIPIRPGVAEEQTRVTYAPDTGKSKQLPWHTPSLLLGQITLLTHGSDVVLLLLKSTTAGPDQVSERQVKA</sequence>
<protein>
    <submittedName>
        <fullName evidence="1">Uncharacterized protein</fullName>
    </submittedName>
</protein>